<sequence>MKPTHIYEFADGTTATLGPETPERFLTHPLTVLDGLEENHLILSRLVRPEWFDDLSEQERDESLSAFLQAGGSAEAMTLELRRTESDGSYRQYILGRGEGSESGSTVEIKVGDHTYRVTPDEVFTAEDAGEVFVHYFRHGDVPAGLSLRELVR</sequence>
<evidence type="ECO:0000313" key="2">
    <source>
        <dbReference type="Proteomes" id="UP001347146"/>
    </source>
</evidence>
<reference evidence="1 2" key="1">
    <citation type="submission" date="2024-01" db="EMBL/GenBank/DDBJ databases">
        <title>Draft genome sequence of Gordonia sp. LSe1-13.</title>
        <authorList>
            <person name="Suphannarot A."/>
            <person name="Mingma R."/>
        </authorList>
    </citation>
    <scope>NUCLEOTIDE SEQUENCE [LARGE SCALE GENOMIC DNA]</scope>
    <source>
        <strain evidence="1 2">LSe1-13</strain>
    </source>
</reference>
<proteinExistence type="predicted"/>
<comment type="caution">
    <text evidence="1">The sequence shown here is derived from an EMBL/GenBank/DDBJ whole genome shotgun (WGS) entry which is preliminary data.</text>
</comment>
<evidence type="ECO:0000313" key="1">
    <source>
        <dbReference type="EMBL" id="MEE3851705.1"/>
    </source>
</evidence>
<dbReference type="RefSeq" id="WP_330433419.1">
    <property type="nucleotide sequence ID" value="NZ_JAZDUF010000004.1"/>
</dbReference>
<dbReference type="Proteomes" id="UP001347146">
    <property type="component" value="Unassembled WGS sequence"/>
</dbReference>
<gene>
    <name evidence="1" type="ORF">VZC37_15285</name>
</gene>
<name>A0ABU7MFA9_9ACTN</name>
<accession>A0ABU7MFA9</accession>
<dbReference type="EMBL" id="JAZDUF010000004">
    <property type="protein sequence ID" value="MEE3851705.1"/>
    <property type="molecule type" value="Genomic_DNA"/>
</dbReference>
<protein>
    <submittedName>
        <fullName evidence="1">Uncharacterized protein</fullName>
    </submittedName>
</protein>
<organism evidence="1 2">
    <name type="scientific">Gordonia sesuvii</name>
    <dbReference type="NCBI Taxonomy" id="3116777"/>
    <lineage>
        <taxon>Bacteria</taxon>
        <taxon>Bacillati</taxon>
        <taxon>Actinomycetota</taxon>
        <taxon>Actinomycetes</taxon>
        <taxon>Mycobacteriales</taxon>
        <taxon>Gordoniaceae</taxon>
        <taxon>Gordonia</taxon>
    </lineage>
</organism>
<keyword evidence="2" id="KW-1185">Reference proteome</keyword>